<proteinExistence type="predicted"/>
<sequence>MITSLHFALDDMSLNRSGPQWIWIKMVPSKVKIFTWRAALDKLPTTVNPVNKVITLDSNLCPLCNSYPETLNHLLMDCSKAVEVRNIWRLRIVKATVKQAYFWLLWKKRNVVLFNNSKFNSHLVANDIQSATFFWFHRRCSVDFKVVYPIRLIVVVTRSQDQKLRPCFLRIKQDQYRTSFVLGQTAFPGLVLTLPGQTGSGFFDRVDQAFTGLSFSWTGSCANLVMAFYMYHEASTTCKVAGPGGSK</sequence>
<dbReference type="InterPro" id="IPR026960">
    <property type="entry name" value="RVT-Znf"/>
</dbReference>
<dbReference type="EMBL" id="JARYMX010000004">
    <property type="protein sequence ID" value="KAJ9550272.1"/>
    <property type="molecule type" value="Genomic_DNA"/>
</dbReference>
<dbReference type="Proteomes" id="UP001172457">
    <property type="component" value="Chromosome 4"/>
</dbReference>
<evidence type="ECO:0000313" key="3">
    <source>
        <dbReference type="Proteomes" id="UP001172457"/>
    </source>
</evidence>
<organism evidence="2 3">
    <name type="scientific">Centaurea solstitialis</name>
    <name type="common">yellow star-thistle</name>
    <dbReference type="NCBI Taxonomy" id="347529"/>
    <lineage>
        <taxon>Eukaryota</taxon>
        <taxon>Viridiplantae</taxon>
        <taxon>Streptophyta</taxon>
        <taxon>Embryophyta</taxon>
        <taxon>Tracheophyta</taxon>
        <taxon>Spermatophyta</taxon>
        <taxon>Magnoliopsida</taxon>
        <taxon>eudicotyledons</taxon>
        <taxon>Gunneridae</taxon>
        <taxon>Pentapetalae</taxon>
        <taxon>asterids</taxon>
        <taxon>campanulids</taxon>
        <taxon>Asterales</taxon>
        <taxon>Asteraceae</taxon>
        <taxon>Carduoideae</taxon>
        <taxon>Cardueae</taxon>
        <taxon>Centaureinae</taxon>
        <taxon>Centaurea</taxon>
    </lineage>
</organism>
<evidence type="ECO:0000313" key="2">
    <source>
        <dbReference type="EMBL" id="KAJ9550272.1"/>
    </source>
</evidence>
<comment type="caution">
    <text evidence="2">The sequence shown here is derived from an EMBL/GenBank/DDBJ whole genome shotgun (WGS) entry which is preliminary data.</text>
</comment>
<name>A0AA38TF68_9ASTR</name>
<feature type="domain" description="Reverse transcriptase zinc-binding" evidence="1">
    <location>
        <begin position="20"/>
        <end position="83"/>
    </location>
</feature>
<protein>
    <recommendedName>
        <fullName evidence="1">Reverse transcriptase zinc-binding domain-containing protein</fullName>
    </recommendedName>
</protein>
<accession>A0AA38TF68</accession>
<reference evidence="2" key="1">
    <citation type="submission" date="2023-03" db="EMBL/GenBank/DDBJ databases">
        <title>Chromosome-scale reference genome and RAD-based genetic map of yellow starthistle (Centaurea solstitialis) reveal putative structural variation and QTLs associated with invader traits.</title>
        <authorList>
            <person name="Reatini B."/>
            <person name="Cang F.A."/>
            <person name="Jiang Q."/>
            <person name="Mckibben M.T.W."/>
            <person name="Barker M.S."/>
            <person name="Rieseberg L.H."/>
            <person name="Dlugosch K.M."/>
        </authorList>
    </citation>
    <scope>NUCLEOTIDE SEQUENCE</scope>
    <source>
        <strain evidence="2">CAN-66</strain>
        <tissue evidence="2">Leaf</tissue>
    </source>
</reference>
<dbReference type="AlphaFoldDB" id="A0AA38TF68"/>
<gene>
    <name evidence="2" type="ORF">OSB04_014317</name>
</gene>
<dbReference type="Pfam" id="PF13966">
    <property type="entry name" value="zf-RVT"/>
    <property type="match status" value="1"/>
</dbReference>
<keyword evidence="3" id="KW-1185">Reference proteome</keyword>
<evidence type="ECO:0000259" key="1">
    <source>
        <dbReference type="Pfam" id="PF13966"/>
    </source>
</evidence>